<evidence type="ECO:0000256" key="2">
    <source>
        <dbReference type="ARBA" id="ARBA00011003"/>
    </source>
</evidence>
<dbReference type="OrthoDB" id="4054781at2759"/>
<keyword evidence="6" id="KW-0547">Nucleotide-binding</keyword>
<dbReference type="EMBL" id="ML978068">
    <property type="protein sequence ID" value="KAF2018466.1"/>
    <property type="molecule type" value="Genomic_DNA"/>
</dbReference>
<keyword evidence="12" id="KW-1185">Reference proteome</keyword>
<evidence type="ECO:0000256" key="9">
    <source>
        <dbReference type="SAM" id="MobiDB-lite"/>
    </source>
</evidence>
<dbReference type="InterPro" id="IPR032319">
    <property type="entry name" value="CLP1_P"/>
</dbReference>
<protein>
    <recommendedName>
        <fullName evidence="4">Polynucleotide 5'-hydroxyl-kinase GRC3</fullName>
    </recommendedName>
    <alternativeName>
        <fullName evidence="3">Polynucleotide 5'-hydroxyl-kinase grc3</fullName>
    </alternativeName>
</protein>
<dbReference type="InterPro" id="IPR027417">
    <property type="entry name" value="P-loop_NTPase"/>
</dbReference>
<keyword evidence="7" id="KW-0418">Kinase</keyword>
<evidence type="ECO:0000313" key="11">
    <source>
        <dbReference type="EMBL" id="KAF2018466.1"/>
    </source>
</evidence>
<proteinExistence type="inferred from homology"/>
<accession>A0A6A5XZS2</accession>
<organism evidence="11 12">
    <name type="scientific">Aaosphaeria arxii CBS 175.79</name>
    <dbReference type="NCBI Taxonomy" id="1450172"/>
    <lineage>
        <taxon>Eukaryota</taxon>
        <taxon>Fungi</taxon>
        <taxon>Dikarya</taxon>
        <taxon>Ascomycota</taxon>
        <taxon>Pezizomycotina</taxon>
        <taxon>Dothideomycetes</taxon>
        <taxon>Pleosporomycetidae</taxon>
        <taxon>Pleosporales</taxon>
        <taxon>Pleosporales incertae sedis</taxon>
        <taxon>Aaosphaeria</taxon>
    </lineage>
</organism>
<evidence type="ECO:0000256" key="7">
    <source>
        <dbReference type="ARBA" id="ARBA00022777"/>
    </source>
</evidence>
<evidence type="ECO:0000256" key="8">
    <source>
        <dbReference type="ARBA" id="ARBA00022840"/>
    </source>
</evidence>
<gene>
    <name evidence="11" type="ORF">BU24DRAFT_408373</name>
</gene>
<keyword evidence="8" id="KW-0067">ATP-binding</keyword>
<dbReference type="PANTHER" id="PTHR12755">
    <property type="entry name" value="CLEAVAGE/POLYADENYLATION FACTOR IA SUBUNIT CLP1P"/>
    <property type="match status" value="1"/>
</dbReference>
<dbReference type="GO" id="GO:0000448">
    <property type="term" value="P:cleavage in ITS2 between 5.8S rRNA and LSU-rRNA of tricistronic rRNA transcript (SSU-rRNA, 5.8S rRNA, LSU-rRNA)"/>
    <property type="evidence" value="ECO:0007669"/>
    <property type="project" value="TreeGrafter"/>
</dbReference>
<dbReference type="PANTHER" id="PTHR12755:SF3">
    <property type="entry name" value="POLYNUCLEOTIDE 5'-HYDROXYL-KINASE NOL9"/>
    <property type="match status" value="1"/>
</dbReference>
<dbReference type="GO" id="GO:0005524">
    <property type="term" value="F:ATP binding"/>
    <property type="evidence" value="ECO:0007669"/>
    <property type="project" value="UniProtKB-KW"/>
</dbReference>
<evidence type="ECO:0000256" key="1">
    <source>
        <dbReference type="ARBA" id="ARBA00003798"/>
    </source>
</evidence>
<evidence type="ECO:0000256" key="5">
    <source>
        <dbReference type="ARBA" id="ARBA00022679"/>
    </source>
</evidence>
<evidence type="ECO:0000313" key="12">
    <source>
        <dbReference type="Proteomes" id="UP000799778"/>
    </source>
</evidence>
<dbReference type="RefSeq" id="XP_033386805.1">
    <property type="nucleotide sequence ID" value="XM_033525855.1"/>
</dbReference>
<dbReference type="GO" id="GO:0051731">
    <property type="term" value="F:polynucleotide 5'-hydroxyl-kinase activity"/>
    <property type="evidence" value="ECO:0007669"/>
    <property type="project" value="InterPro"/>
</dbReference>
<reference evidence="11" key="1">
    <citation type="journal article" date="2020" name="Stud. Mycol.">
        <title>101 Dothideomycetes genomes: a test case for predicting lifestyles and emergence of pathogens.</title>
        <authorList>
            <person name="Haridas S."/>
            <person name="Albert R."/>
            <person name="Binder M."/>
            <person name="Bloem J."/>
            <person name="Labutti K."/>
            <person name="Salamov A."/>
            <person name="Andreopoulos B."/>
            <person name="Baker S."/>
            <person name="Barry K."/>
            <person name="Bills G."/>
            <person name="Bluhm B."/>
            <person name="Cannon C."/>
            <person name="Castanera R."/>
            <person name="Culley D."/>
            <person name="Daum C."/>
            <person name="Ezra D."/>
            <person name="Gonzalez J."/>
            <person name="Henrissat B."/>
            <person name="Kuo A."/>
            <person name="Liang C."/>
            <person name="Lipzen A."/>
            <person name="Lutzoni F."/>
            <person name="Magnuson J."/>
            <person name="Mondo S."/>
            <person name="Nolan M."/>
            <person name="Ohm R."/>
            <person name="Pangilinan J."/>
            <person name="Park H.-J."/>
            <person name="Ramirez L."/>
            <person name="Alfaro M."/>
            <person name="Sun H."/>
            <person name="Tritt A."/>
            <person name="Yoshinaga Y."/>
            <person name="Zwiers L.-H."/>
            <person name="Turgeon B."/>
            <person name="Goodwin S."/>
            <person name="Spatafora J."/>
            <person name="Crous P."/>
            <person name="Grigoriev I."/>
        </authorList>
    </citation>
    <scope>NUCLEOTIDE SEQUENCE</scope>
    <source>
        <strain evidence="11">CBS 175.79</strain>
    </source>
</reference>
<dbReference type="Proteomes" id="UP000799778">
    <property type="component" value="Unassembled WGS sequence"/>
</dbReference>
<feature type="region of interest" description="Disordered" evidence="9">
    <location>
        <begin position="1"/>
        <end position="25"/>
    </location>
</feature>
<comment type="similarity">
    <text evidence="2">Belongs to the Clp1 family. NOL9/GRC3 subfamily.</text>
</comment>
<dbReference type="Pfam" id="PF16575">
    <property type="entry name" value="CLP1_P"/>
    <property type="match status" value="1"/>
</dbReference>
<evidence type="ECO:0000256" key="4">
    <source>
        <dbReference type="ARBA" id="ARBA00019824"/>
    </source>
</evidence>
<feature type="domain" description="Clp1 P-loop" evidence="10">
    <location>
        <begin position="243"/>
        <end position="447"/>
    </location>
</feature>
<dbReference type="GeneID" id="54283252"/>
<dbReference type="Gene3D" id="3.40.50.300">
    <property type="entry name" value="P-loop containing nucleotide triphosphate hydrolases"/>
    <property type="match status" value="1"/>
</dbReference>
<dbReference type="AlphaFoldDB" id="A0A6A5XZS2"/>
<evidence type="ECO:0000259" key="10">
    <source>
        <dbReference type="Pfam" id="PF16575"/>
    </source>
</evidence>
<evidence type="ECO:0000256" key="3">
    <source>
        <dbReference type="ARBA" id="ARBA00018706"/>
    </source>
</evidence>
<evidence type="ECO:0000256" key="6">
    <source>
        <dbReference type="ARBA" id="ARBA00022741"/>
    </source>
</evidence>
<dbReference type="InterPro" id="IPR045116">
    <property type="entry name" value="Clp1/Grc3"/>
</dbReference>
<feature type="region of interest" description="Disordered" evidence="9">
    <location>
        <begin position="47"/>
        <end position="74"/>
    </location>
</feature>
<keyword evidence="5" id="KW-0808">Transferase</keyword>
<dbReference type="GO" id="GO:0005634">
    <property type="term" value="C:nucleus"/>
    <property type="evidence" value="ECO:0007669"/>
    <property type="project" value="TreeGrafter"/>
</dbReference>
<name>A0A6A5XZS2_9PLEO</name>
<comment type="function">
    <text evidence="1">Polynucleotide 5'-kinase involved in rRNA processing.</text>
</comment>
<sequence>MPEKRKRNNDSVSAQGTGEDNVKPMSAVAAAKLRALQPEIADAVQESIDISPSPLVDPEPSDFDDNESSTSDDGLRSVQLCTWRYGQDHISSETESELTVFLQRNATISMIGCFDLVVLRGAINVNGANLSATGKEVPQVHRIYVPSISPITVIRGLDTRNEVRFLDCEEAVPLSDLSPLFANIWNASTSLKNRKRSFSLITDSDADPWNRPIAPELAPEDWLRQIEECANNPSTILVGGMPTSGKSMFARRLINRCLTGLGKSARAMSAVYFLDLDPNKPEYGPHGQISLALICELNLGPSFTRPSPENESSENFNKILHAHSVPTNDLFNYWSYFIACVKHLFRVYTDAQRQQPAPLIVNTPGSIFSIDVTLFIDVLAQIKPRQVVLTGDLEAIDELNAARLDAVDTFSRKSGITVSHIPAQYSVNKLSHSEAQLRSMHMLSYFHCTGRSQSDPRQFTFNSKSISSMTPWEFCYEETSYAQQTFIGILSMGEYIEPSRLSHVLNGSLVKLVETEDESIIALSNKLPRTQKYRLPYFQGNSDGMVAPPEPATSRVVCTALLRAWDPENRIAQLLIPKSLERAIRRLNPEKTVLISGCCDHPEWAYTEHDYYRLLRREDQVSATTTVLQQSQSPWVMPASTIKNMGYMNTTRRVRKFQQ</sequence>